<keyword evidence="3" id="KW-0268">Exocytosis</keyword>
<dbReference type="GO" id="GO:0006887">
    <property type="term" value="P:exocytosis"/>
    <property type="evidence" value="ECO:0007669"/>
    <property type="project" value="UniProtKB-KW"/>
</dbReference>
<comment type="similarity">
    <text evidence="1">Belongs to the SEC6 family.</text>
</comment>
<protein>
    <recommendedName>
        <fullName evidence="7">Exocyst complex component Sec6</fullName>
    </recommendedName>
</protein>
<dbReference type="AlphaFoldDB" id="A0A383WAY1"/>
<dbReference type="EMBL" id="FNXT01001213">
    <property type="protein sequence ID" value="SZX74362.1"/>
    <property type="molecule type" value="Genomic_DNA"/>
</dbReference>
<keyword evidence="6" id="KW-1185">Reference proteome</keyword>
<evidence type="ECO:0008006" key="7">
    <source>
        <dbReference type="Google" id="ProtNLM"/>
    </source>
</evidence>
<keyword evidence="2" id="KW-0813">Transport</keyword>
<dbReference type="GO" id="GO:0051601">
    <property type="term" value="P:exocyst localization"/>
    <property type="evidence" value="ECO:0007669"/>
    <property type="project" value="TreeGrafter"/>
</dbReference>
<dbReference type="PANTHER" id="PTHR21292:SF1">
    <property type="entry name" value="EXOCYST COMPLEX COMPONENT 3"/>
    <property type="match status" value="1"/>
</dbReference>
<evidence type="ECO:0000256" key="1">
    <source>
        <dbReference type="ARBA" id="ARBA00009447"/>
    </source>
</evidence>
<dbReference type="PANTHER" id="PTHR21292">
    <property type="entry name" value="EXOCYST COMPLEX COMPONENT SEC6-RELATED"/>
    <property type="match status" value="1"/>
</dbReference>
<dbReference type="Gene3D" id="1.10.357.70">
    <property type="entry name" value="Exocyst complex component Sec6, C-terminal domain"/>
    <property type="match status" value="1"/>
</dbReference>
<reference evidence="5 6" key="1">
    <citation type="submission" date="2016-10" db="EMBL/GenBank/DDBJ databases">
        <authorList>
            <person name="Cai Z."/>
        </authorList>
    </citation>
    <scope>NUCLEOTIDE SEQUENCE [LARGE SCALE GENOMIC DNA]</scope>
</reference>
<feature type="region of interest" description="Disordered" evidence="4">
    <location>
        <begin position="1"/>
        <end position="30"/>
    </location>
</feature>
<dbReference type="Pfam" id="PF06046">
    <property type="entry name" value="Sec6"/>
    <property type="match status" value="2"/>
</dbReference>
<gene>
    <name evidence="5" type="ORF">BQ4739_LOCUS14645</name>
</gene>
<dbReference type="Proteomes" id="UP000256970">
    <property type="component" value="Unassembled WGS sequence"/>
</dbReference>
<dbReference type="STRING" id="3088.A0A383WAY1"/>
<evidence type="ECO:0000256" key="2">
    <source>
        <dbReference type="ARBA" id="ARBA00022448"/>
    </source>
</evidence>
<dbReference type="Gene3D" id="1.10.357.50">
    <property type="match status" value="1"/>
</dbReference>
<dbReference type="GO" id="GO:0000149">
    <property type="term" value="F:SNARE binding"/>
    <property type="evidence" value="ECO:0007669"/>
    <property type="project" value="TreeGrafter"/>
</dbReference>
<dbReference type="GO" id="GO:0000145">
    <property type="term" value="C:exocyst"/>
    <property type="evidence" value="ECO:0007669"/>
    <property type="project" value="InterPro"/>
</dbReference>
<proteinExistence type="inferred from homology"/>
<dbReference type="InterPro" id="IPR042532">
    <property type="entry name" value="EXOC3/Sec6_C"/>
</dbReference>
<accession>A0A383WAY1</accession>
<name>A0A383WAY1_TETOB</name>
<evidence type="ECO:0000256" key="4">
    <source>
        <dbReference type="SAM" id="MobiDB-lite"/>
    </source>
</evidence>
<sequence length="1083" mass="115170">MRKAGPQGSSSKADVVPGAQAVDLDQQGQEARDAGVSDVCRLLAAPEDLARLQQLRAEVSSKLASSRSTLSSTTAAQVDAARYGLQLLDKSHRHIAKLRLCIDRIDELCGECSTLVENHDKIRALSHAHRNVQQVLEELGDIIDLPMRAAAVEELMNAGDGGMVAAFEGLSVLEGTANNIKEAWRRNAKKSSDLGELADYLTQVGEAMTSFERRLWSLARDYHTLAQRQPRRLVDVARVVEMQQQMDAHYASTKATYVRPRHYRERLLLEMEAAVAQRFAPLLALCAHHGQPNTKVKYDQDGNRVLSEARDYLGALTDVERCDPLGHRLPGATDAELAVMQIREEDMFDEDMWLETLLGGFGALEAELAEAYDYVSPCFPPHYNIFDIIFQMYHVQFAQAMDTVGQVSQALSTAGQLRLMQWVCGYQQTLRGLGVQEELVRLPVAPMSLDSAPGFALLINSYTDRMEATMTAWYRAILAQDVAGQPQQMTDGTLRTPGVVDFFRMLNEQVSVLEEISTGEVLLAAASRSLKLMQDFVAAQQELLKPGGVSALLAAAAAAAAGPAGVSGSSSSSGTKLAAATAAAAAAGGKAAGGVAELSFEMVASFLNNSVDCYNQSLEFTDHVQSLLDEGLSSQLDVSVLEEISTGEVLLAAASRSLKLMQDFVAAQQELLKPGGVSALLAAAAAAAAGPAGVSGSSSSSGTKLAAATAAAAAAGGKAAGGVAELSFEMVASFLNNSVDCYNQSLEFTDHVQSLLDEGLSSQLDVEDTCRAFLELAKTWVLLLLLLLYADAGMGAAPGGADVRGHRYGDVVSALPLNCICTTMHADIVWLAKAWGQRLVEMMYADAGIVEQWRRMYSSADWLNGKTCATLLATIGDYFQDVTTFVEPGFCRRVCEGVLEEHVRRASSAAVAALDRGAVAAVAAMDSGAAAAAAAAGGGGGADADDLVLGRLVQDERDVQLFFEPFVPRDRLMRRVTQLAGLRELLDSSEPEGILAGYRAVLELNPAITPAMVEKLLASRPGLSKAQLNDVALQCRELYAKALRKQQQGSTAAAAAAGGVAPGAAGLGQAGDGSGKGWKFWGR</sequence>
<evidence type="ECO:0000313" key="6">
    <source>
        <dbReference type="Proteomes" id="UP000256970"/>
    </source>
</evidence>
<evidence type="ECO:0000256" key="3">
    <source>
        <dbReference type="ARBA" id="ARBA00022483"/>
    </source>
</evidence>
<evidence type="ECO:0000313" key="5">
    <source>
        <dbReference type="EMBL" id="SZX74362.1"/>
    </source>
</evidence>
<dbReference type="InterPro" id="IPR010326">
    <property type="entry name" value="EXOC3/Sec6"/>
</dbReference>
<organism evidence="5 6">
    <name type="scientific">Tetradesmus obliquus</name>
    <name type="common">Green alga</name>
    <name type="synonym">Acutodesmus obliquus</name>
    <dbReference type="NCBI Taxonomy" id="3088"/>
    <lineage>
        <taxon>Eukaryota</taxon>
        <taxon>Viridiplantae</taxon>
        <taxon>Chlorophyta</taxon>
        <taxon>core chlorophytes</taxon>
        <taxon>Chlorophyceae</taxon>
        <taxon>CS clade</taxon>
        <taxon>Sphaeropleales</taxon>
        <taxon>Scenedesmaceae</taxon>
        <taxon>Tetradesmus</taxon>
    </lineage>
</organism>